<accession>A0ABT5DSW2</accession>
<name>A0ABT5DSW2_9BACT</name>
<dbReference type="EMBL" id="JAQNDL010000001">
    <property type="protein sequence ID" value="MDC0715818.1"/>
    <property type="molecule type" value="Genomic_DNA"/>
</dbReference>
<evidence type="ECO:0000313" key="1">
    <source>
        <dbReference type="EMBL" id="MDC0715818.1"/>
    </source>
</evidence>
<evidence type="ECO:0000313" key="2">
    <source>
        <dbReference type="Proteomes" id="UP001221686"/>
    </source>
</evidence>
<dbReference type="Proteomes" id="UP001221686">
    <property type="component" value="Unassembled WGS sequence"/>
</dbReference>
<organism evidence="1 2">
    <name type="scientific">Nannocystis bainbridge</name>
    <dbReference type="NCBI Taxonomy" id="2995303"/>
    <lineage>
        <taxon>Bacteria</taxon>
        <taxon>Pseudomonadati</taxon>
        <taxon>Myxococcota</taxon>
        <taxon>Polyangia</taxon>
        <taxon>Nannocystales</taxon>
        <taxon>Nannocystaceae</taxon>
        <taxon>Nannocystis</taxon>
    </lineage>
</organism>
<comment type="caution">
    <text evidence="1">The sequence shown here is derived from an EMBL/GenBank/DDBJ whole genome shotgun (WGS) entry which is preliminary data.</text>
</comment>
<sequence length="59" mass="6460">MTLTPLLKASLPLGYARIVISAAIVDAEATQRATLELPKYRHSVMYARHAGKPISKPEL</sequence>
<reference evidence="1 2" key="1">
    <citation type="submission" date="2022-11" db="EMBL/GenBank/DDBJ databases">
        <title>Minimal conservation of predation-associated metabolite biosynthetic gene clusters underscores biosynthetic potential of Myxococcota including descriptions for ten novel species: Archangium lansinium sp. nov., Myxococcus landrumus sp. nov., Nannocystis bai.</title>
        <authorList>
            <person name="Ahearne A."/>
            <person name="Stevens C."/>
            <person name="Dowd S."/>
        </authorList>
    </citation>
    <scope>NUCLEOTIDE SEQUENCE [LARGE SCALE GENOMIC DNA]</scope>
    <source>
        <strain evidence="1 2">BB15-2</strain>
    </source>
</reference>
<gene>
    <name evidence="1" type="ORF">POL25_02870</name>
</gene>
<dbReference type="RefSeq" id="WP_272084243.1">
    <property type="nucleotide sequence ID" value="NZ_JAQNDL010000001.1"/>
</dbReference>
<keyword evidence="2" id="KW-1185">Reference proteome</keyword>
<proteinExistence type="predicted"/>
<protein>
    <submittedName>
        <fullName evidence="1">Uncharacterized protein</fullName>
    </submittedName>
</protein>